<dbReference type="SUPFAM" id="SSF48613">
    <property type="entry name" value="Heme oxygenase-like"/>
    <property type="match status" value="1"/>
</dbReference>
<dbReference type="InterPro" id="IPR016084">
    <property type="entry name" value="Haem_Oase-like_multi-hlx"/>
</dbReference>
<name>A0A656QE70_9BURK</name>
<dbReference type="CDD" id="cd19166">
    <property type="entry name" value="HemeO-bac"/>
    <property type="match status" value="1"/>
</dbReference>
<evidence type="ECO:0000313" key="1">
    <source>
        <dbReference type="EMBL" id="KDR26843.1"/>
    </source>
</evidence>
<dbReference type="InterPro" id="IPR016053">
    <property type="entry name" value="Haem_Oase-like"/>
</dbReference>
<dbReference type="GO" id="GO:0006788">
    <property type="term" value="P:heme oxidation"/>
    <property type="evidence" value="ECO:0007669"/>
    <property type="project" value="InterPro"/>
</dbReference>
<protein>
    <submittedName>
        <fullName evidence="1">Heme oxygenase</fullName>
    </submittedName>
</protein>
<accession>A0A656QE70</accession>
<keyword evidence="2" id="KW-1185">Reference proteome</keyword>
<dbReference type="RefSeq" id="WP_008349429.1">
    <property type="nucleotide sequence ID" value="NZ_CADFFU010000012.1"/>
</dbReference>
<dbReference type="Gene3D" id="1.20.910.10">
    <property type="entry name" value="Heme oxygenase-like"/>
    <property type="match status" value="1"/>
</dbReference>
<organism evidence="1 2">
    <name type="scientific">Caballeronia zhejiangensis</name>
    <dbReference type="NCBI Taxonomy" id="871203"/>
    <lineage>
        <taxon>Bacteria</taxon>
        <taxon>Pseudomonadati</taxon>
        <taxon>Pseudomonadota</taxon>
        <taxon>Betaproteobacteria</taxon>
        <taxon>Burkholderiales</taxon>
        <taxon>Burkholderiaceae</taxon>
        <taxon>Caballeronia</taxon>
    </lineage>
</organism>
<dbReference type="Proteomes" id="UP000027451">
    <property type="component" value="Unassembled WGS sequence"/>
</dbReference>
<dbReference type="OrthoDB" id="9149607at2"/>
<dbReference type="AlphaFoldDB" id="A0A656QE70"/>
<comment type="caution">
    <text evidence="1">The sequence shown here is derived from an EMBL/GenBank/DDBJ whole genome shotgun (WGS) entry which is preliminary data.</text>
</comment>
<sequence length="209" mass="22307">MPLDLLSRLKNETAACHARLENALDLMRDDLQRDEYIALLERFYGYVAPWEDAAAACLPSSLADFFDARRKASLLAADLAALTGETPSAGSLPQAGARDDLPRMDNIGDAIGSMYVMEGSTLGGRFIAPHVAARLDLAPGIGNAYFDGYGPRTGSMWNAFRETAAASVPERLHDDAVKAAIATFESLQAWLCPEAIGIEYSQPAPGAGS</sequence>
<evidence type="ECO:0000313" key="2">
    <source>
        <dbReference type="Proteomes" id="UP000027451"/>
    </source>
</evidence>
<proteinExistence type="predicted"/>
<dbReference type="EMBL" id="JFHD01000030">
    <property type="protein sequence ID" value="KDR26843.1"/>
    <property type="molecule type" value="Genomic_DNA"/>
</dbReference>
<reference evidence="1 2" key="1">
    <citation type="submission" date="2014-03" db="EMBL/GenBank/DDBJ databases">
        <title>Draft Genome Sequences of Four Burkholderia Strains.</title>
        <authorList>
            <person name="Liu X.Y."/>
            <person name="Li C.X."/>
            <person name="Xu J.H."/>
        </authorList>
    </citation>
    <scope>NUCLEOTIDE SEQUENCE [LARGE SCALE GENOMIC DNA]</scope>
    <source>
        <strain evidence="1 2">OP-1</strain>
    </source>
</reference>
<dbReference type="Pfam" id="PF01126">
    <property type="entry name" value="Heme_oxygenase"/>
    <property type="match status" value="1"/>
</dbReference>
<dbReference type="GO" id="GO:0004392">
    <property type="term" value="F:heme oxygenase (decyclizing) activity"/>
    <property type="evidence" value="ECO:0007669"/>
    <property type="project" value="InterPro"/>
</dbReference>
<gene>
    <name evidence="1" type="ORF">BG60_21375</name>
</gene>